<dbReference type="PRINTS" id="PR00352">
    <property type="entry name" value="3FE4SFRDOXIN"/>
</dbReference>
<dbReference type="GO" id="GO:0009055">
    <property type="term" value="F:electron transfer activity"/>
    <property type="evidence" value="ECO:0007669"/>
    <property type="project" value="UniProtKB-UniRule"/>
</dbReference>
<dbReference type="AlphaFoldDB" id="A0A0S1XCI1"/>
<dbReference type="PROSITE" id="PS00198">
    <property type="entry name" value="4FE4S_FER_1"/>
    <property type="match status" value="1"/>
</dbReference>
<evidence type="ECO:0000313" key="10">
    <source>
        <dbReference type="Proteomes" id="UP000066042"/>
    </source>
</evidence>
<protein>
    <recommendedName>
        <fullName evidence="7">Ferredoxin</fullName>
    </recommendedName>
</protein>
<evidence type="ECO:0000256" key="4">
    <source>
        <dbReference type="ARBA" id="ARBA00022982"/>
    </source>
</evidence>
<evidence type="ECO:0000313" key="9">
    <source>
        <dbReference type="EMBL" id="ALM75489.1"/>
    </source>
</evidence>
<proteinExistence type="predicted"/>
<dbReference type="InterPro" id="IPR017900">
    <property type="entry name" value="4Fe4S_Fe_S_CS"/>
</dbReference>
<sequence length="68" mass="7640">MAKWKVWVDREMCIGCGVCASICPDVFEMDDEGKSYAKIELIDENLYDCAKEAAESCPVSCINIEQIE</sequence>
<dbReference type="Proteomes" id="UP000066042">
    <property type="component" value="Chromosome"/>
</dbReference>
<dbReference type="EMBL" id="CP013050">
    <property type="protein sequence ID" value="ALM75489.1"/>
    <property type="molecule type" value="Genomic_DNA"/>
</dbReference>
<keyword evidence="3 7" id="KW-0479">Metal-binding</keyword>
<dbReference type="SUPFAM" id="SSF54862">
    <property type="entry name" value="4Fe-4S ferredoxins"/>
    <property type="match status" value="1"/>
</dbReference>
<evidence type="ECO:0000256" key="6">
    <source>
        <dbReference type="ARBA" id="ARBA00023014"/>
    </source>
</evidence>
<comment type="cofactor">
    <cofactor evidence="1">
        <name>[4Fe-4S] cluster</name>
        <dbReference type="ChEBI" id="CHEBI:49883"/>
    </cofactor>
</comment>
<evidence type="ECO:0000256" key="2">
    <source>
        <dbReference type="ARBA" id="ARBA00022448"/>
    </source>
</evidence>
<dbReference type="GO" id="GO:0005506">
    <property type="term" value="F:iron ion binding"/>
    <property type="evidence" value="ECO:0007669"/>
    <property type="project" value="UniProtKB-UniRule"/>
</dbReference>
<dbReference type="RefSeq" id="WP_056934104.1">
    <property type="nucleotide sequence ID" value="NZ_CP013050.1"/>
</dbReference>
<keyword evidence="4 7" id="KW-0249">Electron transport</keyword>
<dbReference type="GeneID" id="26136816"/>
<evidence type="ECO:0000256" key="1">
    <source>
        <dbReference type="ARBA" id="ARBA00001966"/>
    </source>
</evidence>
<dbReference type="GO" id="GO:0016491">
    <property type="term" value="F:oxidoreductase activity"/>
    <property type="evidence" value="ECO:0007669"/>
    <property type="project" value="UniProtKB-ARBA"/>
</dbReference>
<reference evidence="9 10" key="1">
    <citation type="journal article" date="2016" name="Genome Announc.">
        <title>Complete genome sequence of the hyperthermophilic and piezophilic archaeon Thermococcus barophilus Ch5, capable of growth at the expense of hydrogenogenesis from carbon monoxide and formate.</title>
        <authorList>
            <person name="Oger P."/>
            <person name="Sokolova T.G."/>
            <person name="Kozhevnikova D.A."/>
            <person name="Taranov E.A."/>
            <person name="Vannier P."/>
            <person name="Lee H.S."/>
            <person name="Kwon K.K."/>
            <person name="Kang S.G."/>
            <person name="Lee J.H."/>
            <person name="Bonch-Osmolovskaya E.A."/>
            <person name="Lebedinsky A.V."/>
        </authorList>
    </citation>
    <scope>NUCLEOTIDE SEQUENCE [LARGE SCALE GENOMIC DNA]</scope>
    <source>
        <strain evidence="10">Ch5</strain>
    </source>
</reference>
<dbReference type="InterPro" id="IPR017896">
    <property type="entry name" value="4Fe4S_Fe-S-bd"/>
</dbReference>
<comment type="function">
    <text evidence="7">Ferredoxins are iron-sulfur proteins that transfer electrons in a wide variety of metabolic reactions.</text>
</comment>
<keyword evidence="2 7" id="KW-0813">Transport</keyword>
<dbReference type="Gene3D" id="3.30.70.20">
    <property type="match status" value="1"/>
</dbReference>
<name>A0A0S1XCI1_THEBA</name>
<dbReference type="PANTHER" id="PTHR36923">
    <property type="entry name" value="FERREDOXIN"/>
    <property type="match status" value="1"/>
</dbReference>
<feature type="domain" description="4Fe-4S ferredoxin-type" evidence="8">
    <location>
        <begin position="4"/>
        <end position="32"/>
    </location>
</feature>
<dbReference type="InterPro" id="IPR001080">
    <property type="entry name" value="3Fe4S_ferredoxin"/>
</dbReference>
<dbReference type="PROSITE" id="PS51379">
    <property type="entry name" value="4FE4S_FER_2"/>
    <property type="match status" value="1"/>
</dbReference>
<dbReference type="InterPro" id="IPR051269">
    <property type="entry name" value="Fe-S_cluster_ET"/>
</dbReference>
<dbReference type="STRING" id="55802.TBCH5v1_1576"/>
<accession>A0A0S1XCI1</accession>
<evidence type="ECO:0000256" key="5">
    <source>
        <dbReference type="ARBA" id="ARBA00023004"/>
    </source>
</evidence>
<dbReference type="Pfam" id="PF13370">
    <property type="entry name" value="Fer4_13"/>
    <property type="match status" value="1"/>
</dbReference>
<keyword evidence="5 7" id="KW-0408">Iron</keyword>
<dbReference type="GO" id="GO:0051536">
    <property type="term" value="F:iron-sulfur cluster binding"/>
    <property type="evidence" value="ECO:0007669"/>
    <property type="project" value="UniProtKB-KW"/>
</dbReference>
<gene>
    <name evidence="9" type="ORF">TBCH5v1_1576</name>
</gene>
<keyword evidence="6 7" id="KW-0411">Iron-sulfur</keyword>
<evidence type="ECO:0000259" key="8">
    <source>
        <dbReference type="PROSITE" id="PS51379"/>
    </source>
</evidence>
<organism evidence="9 10">
    <name type="scientific">Thermococcus barophilus</name>
    <dbReference type="NCBI Taxonomy" id="55802"/>
    <lineage>
        <taxon>Archaea</taxon>
        <taxon>Methanobacteriati</taxon>
        <taxon>Methanobacteriota</taxon>
        <taxon>Thermococci</taxon>
        <taxon>Thermococcales</taxon>
        <taxon>Thermococcaceae</taxon>
        <taxon>Thermococcus</taxon>
    </lineage>
</organism>
<evidence type="ECO:0000256" key="7">
    <source>
        <dbReference type="RuleBase" id="RU368020"/>
    </source>
</evidence>
<dbReference type="PANTHER" id="PTHR36923:SF3">
    <property type="entry name" value="FERREDOXIN"/>
    <property type="match status" value="1"/>
</dbReference>
<evidence type="ECO:0000256" key="3">
    <source>
        <dbReference type="ARBA" id="ARBA00022723"/>
    </source>
</evidence>
<dbReference type="PATRIC" id="fig|55802.8.peg.1556"/>